<dbReference type="Gene3D" id="3.90.76.10">
    <property type="entry name" value="Dipeptide-binding Protein, Domain 1"/>
    <property type="match status" value="1"/>
</dbReference>
<dbReference type="EMBL" id="BNJK01000001">
    <property type="protein sequence ID" value="GHO94926.1"/>
    <property type="molecule type" value="Genomic_DNA"/>
</dbReference>
<organism evidence="6 7">
    <name type="scientific">Reticulibacter mediterranei</name>
    <dbReference type="NCBI Taxonomy" id="2778369"/>
    <lineage>
        <taxon>Bacteria</taxon>
        <taxon>Bacillati</taxon>
        <taxon>Chloroflexota</taxon>
        <taxon>Ktedonobacteria</taxon>
        <taxon>Ktedonobacterales</taxon>
        <taxon>Reticulibacteraceae</taxon>
        <taxon>Reticulibacter</taxon>
    </lineage>
</organism>
<feature type="signal peptide" evidence="4">
    <location>
        <begin position="1"/>
        <end position="23"/>
    </location>
</feature>
<accession>A0A8J3ITB3</accession>
<evidence type="ECO:0000313" key="6">
    <source>
        <dbReference type="EMBL" id="GHO94926.1"/>
    </source>
</evidence>
<feature type="chain" id="PRO_5035159305" evidence="4">
    <location>
        <begin position="24"/>
        <end position="571"/>
    </location>
</feature>
<dbReference type="InterPro" id="IPR039424">
    <property type="entry name" value="SBP_5"/>
</dbReference>
<dbReference type="Pfam" id="PF00496">
    <property type="entry name" value="SBP_bac_5"/>
    <property type="match status" value="1"/>
</dbReference>
<dbReference type="RefSeq" id="WP_220205633.1">
    <property type="nucleotide sequence ID" value="NZ_BNJK01000001.1"/>
</dbReference>
<keyword evidence="7" id="KW-1185">Reference proteome</keyword>
<evidence type="ECO:0000256" key="4">
    <source>
        <dbReference type="SAM" id="SignalP"/>
    </source>
</evidence>
<dbReference type="SUPFAM" id="SSF53850">
    <property type="entry name" value="Periplasmic binding protein-like II"/>
    <property type="match status" value="1"/>
</dbReference>
<evidence type="ECO:0000259" key="5">
    <source>
        <dbReference type="Pfam" id="PF00496"/>
    </source>
</evidence>
<sequence length="571" mass="63528">MRHAHLSQLMRQIFALFSLLVLAVACSNPTPEQHTSSPLLSHYTATPTSARSPSGKLVLGSATFPTTANPLFSSTDADLAINNALWGQPVIYDAQFRILPDQLTEVPLPENGGVIDGGKMIIMHLRHDLHWSDGQPLLAGDFQYWWQLNQNALTGATIRSGYDQINNIETPDDFTVILHMKRPFGPYLSYLPYAAPRHVWQQIAPIDLQNTPAIFSTPRVTSGPYVIQSMVENQSYTLIPNAYYHSSSFRGPFIAHLTYQTYANTSVLVQAVQQGQVGVSLGYRDDDLGALIHLPSSIQVQTRATAAYEHLDFNLSRPLLQDSNVRQAIQLAIDICTLIRTTLHASDCARRATQVEPLPSLFYDTSIAASRYDPVAARQLLARAGWHPDVRGMLTKQGQALTLHLATTAQSPLRLLIAQAIQRYLYAIGIQVKIETYSLNRFFDIYTKSGILATGAFDLALFTYANSPEPDDEYNVFHSSQIPDTSHPEAGNYGRVHDAIIDQALAQGRSSMAFTERVAAYHRFLQRLANQMYVIPLCTDINSHTIDASVHNVILNANPSMNTWNIADWWL</sequence>
<protein>
    <submittedName>
        <fullName evidence="6">ABC transporter substrate-binding protein</fullName>
    </submittedName>
</protein>
<dbReference type="AlphaFoldDB" id="A0A8J3ITB3"/>
<dbReference type="PIRSF" id="PIRSF002741">
    <property type="entry name" value="MppA"/>
    <property type="match status" value="1"/>
</dbReference>
<comment type="similarity">
    <text evidence="1">Belongs to the bacterial solute-binding protein 5 family.</text>
</comment>
<proteinExistence type="inferred from homology"/>
<comment type="caution">
    <text evidence="6">The sequence shown here is derived from an EMBL/GenBank/DDBJ whole genome shotgun (WGS) entry which is preliminary data.</text>
</comment>
<evidence type="ECO:0000256" key="2">
    <source>
        <dbReference type="ARBA" id="ARBA00022448"/>
    </source>
</evidence>
<reference evidence="6" key="1">
    <citation type="submission" date="2020-10" db="EMBL/GenBank/DDBJ databases">
        <title>Taxonomic study of unclassified bacteria belonging to the class Ktedonobacteria.</title>
        <authorList>
            <person name="Yabe S."/>
            <person name="Wang C.M."/>
            <person name="Zheng Y."/>
            <person name="Sakai Y."/>
            <person name="Cavaletti L."/>
            <person name="Monciardini P."/>
            <person name="Donadio S."/>
        </authorList>
    </citation>
    <scope>NUCLEOTIDE SEQUENCE</scope>
    <source>
        <strain evidence="6">ID150040</strain>
    </source>
</reference>
<dbReference type="Gene3D" id="3.40.190.10">
    <property type="entry name" value="Periplasmic binding protein-like II"/>
    <property type="match status" value="1"/>
</dbReference>
<dbReference type="InterPro" id="IPR030678">
    <property type="entry name" value="Peptide/Ni-bd"/>
</dbReference>
<dbReference type="GO" id="GO:0043190">
    <property type="term" value="C:ATP-binding cassette (ABC) transporter complex"/>
    <property type="evidence" value="ECO:0007669"/>
    <property type="project" value="InterPro"/>
</dbReference>
<dbReference type="PANTHER" id="PTHR30290:SF9">
    <property type="entry name" value="OLIGOPEPTIDE-BINDING PROTEIN APPA"/>
    <property type="match status" value="1"/>
</dbReference>
<keyword evidence="3 4" id="KW-0732">Signal</keyword>
<dbReference type="Gene3D" id="3.10.105.10">
    <property type="entry name" value="Dipeptide-binding Protein, Domain 3"/>
    <property type="match status" value="1"/>
</dbReference>
<name>A0A8J3ITB3_9CHLR</name>
<dbReference type="GO" id="GO:0042597">
    <property type="term" value="C:periplasmic space"/>
    <property type="evidence" value="ECO:0007669"/>
    <property type="project" value="UniProtKB-ARBA"/>
</dbReference>
<dbReference type="PANTHER" id="PTHR30290">
    <property type="entry name" value="PERIPLASMIC BINDING COMPONENT OF ABC TRANSPORTER"/>
    <property type="match status" value="1"/>
</dbReference>
<dbReference type="PROSITE" id="PS51257">
    <property type="entry name" value="PROKAR_LIPOPROTEIN"/>
    <property type="match status" value="1"/>
</dbReference>
<dbReference type="Proteomes" id="UP000597444">
    <property type="component" value="Unassembled WGS sequence"/>
</dbReference>
<dbReference type="CDD" id="cd08513">
    <property type="entry name" value="PBP2_thermophilic_Hb8_like"/>
    <property type="match status" value="1"/>
</dbReference>
<dbReference type="GO" id="GO:1904680">
    <property type="term" value="F:peptide transmembrane transporter activity"/>
    <property type="evidence" value="ECO:0007669"/>
    <property type="project" value="TreeGrafter"/>
</dbReference>
<gene>
    <name evidence="6" type="ORF">KSF_049740</name>
</gene>
<evidence type="ECO:0000256" key="3">
    <source>
        <dbReference type="ARBA" id="ARBA00022729"/>
    </source>
</evidence>
<dbReference type="GO" id="GO:0015833">
    <property type="term" value="P:peptide transport"/>
    <property type="evidence" value="ECO:0007669"/>
    <property type="project" value="TreeGrafter"/>
</dbReference>
<evidence type="ECO:0000256" key="1">
    <source>
        <dbReference type="ARBA" id="ARBA00005695"/>
    </source>
</evidence>
<evidence type="ECO:0000313" key="7">
    <source>
        <dbReference type="Proteomes" id="UP000597444"/>
    </source>
</evidence>
<feature type="domain" description="Solute-binding protein family 5" evidence="5">
    <location>
        <begin position="115"/>
        <end position="477"/>
    </location>
</feature>
<dbReference type="InterPro" id="IPR000914">
    <property type="entry name" value="SBP_5_dom"/>
</dbReference>
<keyword evidence="2" id="KW-0813">Transport</keyword>